<comment type="cofactor">
    <cofactor evidence="1">
        <name>Mg(2+)</name>
        <dbReference type="ChEBI" id="CHEBI:18420"/>
    </cofactor>
</comment>
<keyword evidence="1" id="KW-0233">DNA recombination</keyword>
<dbReference type="Gene3D" id="3.90.70.120">
    <property type="match status" value="1"/>
</dbReference>
<dbReference type="PANTHER" id="PTHR47642:SF5">
    <property type="entry name" value="ATP-DEPENDENT DNA HELICASE"/>
    <property type="match status" value="1"/>
</dbReference>
<keyword evidence="7" id="KW-1185">Reference proteome</keyword>
<dbReference type="Pfam" id="PF14214">
    <property type="entry name" value="Helitron_like_N"/>
    <property type="match status" value="1"/>
</dbReference>
<feature type="compositionally biased region" description="Basic and acidic residues" evidence="2">
    <location>
        <begin position="187"/>
        <end position="203"/>
    </location>
</feature>
<reference evidence="6" key="1">
    <citation type="submission" date="2020-04" db="EMBL/GenBank/DDBJ databases">
        <authorList>
            <person name="Alioto T."/>
            <person name="Alioto T."/>
            <person name="Gomez Garrido J."/>
        </authorList>
    </citation>
    <scope>NUCLEOTIDE SEQUENCE</scope>
    <source>
        <strain evidence="6">A484AB</strain>
    </source>
</reference>
<keyword evidence="1" id="KW-0378">Hydrolase</keyword>
<name>A0A7D9IK46_PARCT</name>
<protein>
    <recommendedName>
        <fullName evidence="1">ATP-dependent DNA helicase</fullName>
        <ecNumber evidence="1">5.6.2.3</ecNumber>
    </recommendedName>
</protein>
<evidence type="ECO:0000256" key="2">
    <source>
        <dbReference type="SAM" id="MobiDB-lite"/>
    </source>
</evidence>
<evidence type="ECO:0000259" key="3">
    <source>
        <dbReference type="Pfam" id="PF05970"/>
    </source>
</evidence>
<dbReference type="InterPro" id="IPR051055">
    <property type="entry name" value="PIF1_helicase"/>
</dbReference>
<dbReference type="InterPro" id="IPR046700">
    <property type="entry name" value="DUF6570"/>
</dbReference>
<comment type="catalytic activity">
    <reaction evidence="1">
        <text>ATP + H2O = ADP + phosphate + H(+)</text>
        <dbReference type="Rhea" id="RHEA:13065"/>
        <dbReference type="ChEBI" id="CHEBI:15377"/>
        <dbReference type="ChEBI" id="CHEBI:15378"/>
        <dbReference type="ChEBI" id="CHEBI:30616"/>
        <dbReference type="ChEBI" id="CHEBI:43474"/>
        <dbReference type="ChEBI" id="CHEBI:456216"/>
        <dbReference type="EC" id="5.6.2.3"/>
    </reaction>
</comment>
<dbReference type="GO" id="GO:0005524">
    <property type="term" value="F:ATP binding"/>
    <property type="evidence" value="ECO:0007669"/>
    <property type="project" value="UniProtKB-KW"/>
</dbReference>
<dbReference type="GO" id="GO:0043139">
    <property type="term" value="F:5'-3' DNA helicase activity"/>
    <property type="evidence" value="ECO:0007669"/>
    <property type="project" value="UniProtKB-EC"/>
</dbReference>
<dbReference type="OrthoDB" id="5982348at2759"/>
<feature type="domain" description="DNA helicase Pif1-like DEAD-box helicase" evidence="3">
    <location>
        <begin position="1197"/>
        <end position="1390"/>
    </location>
</feature>
<keyword evidence="1" id="KW-0234">DNA repair</keyword>
<proteinExistence type="inferred from homology"/>
<dbReference type="Gene3D" id="3.40.50.300">
    <property type="entry name" value="P-loop containing nucleotide triphosphate hydrolases"/>
    <property type="match status" value="1"/>
</dbReference>
<feature type="domain" description="DUF6570" evidence="5">
    <location>
        <begin position="269"/>
        <end position="387"/>
    </location>
</feature>
<evidence type="ECO:0000259" key="4">
    <source>
        <dbReference type="Pfam" id="PF14214"/>
    </source>
</evidence>
<dbReference type="SUPFAM" id="SSF52540">
    <property type="entry name" value="P-loop containing nucleoside triphosphate hydrolases"/>
    <property type="match status" value="2"/>
</dbReference>
<dbReference type="EC" id="5.6.2.3" evidence="1"/>
<feature type="compositionally biased region" description="Polar residues" evidence="2">
    <location>
        <begin position="209"/>
        <end position="218"/>
    </location>
</feature>
<keyword evidence="1" id="KW-0547">Nucleotide-binding</keyword>
<evidence type="ECO:0000256" key="1">
    <source>
        <dbReference type="RuleBase" id="RU363044"/>
    </source>
</evidence>
<feature type="domain" description="Helitron helicase-like" evidence="4">
    <location>
        <begin position="529"/>
        <end position="707"/>
    </location>
</feature>
<dbReference type="GO" id="GO:0016787">
    <property type="term" value="F:hydrolase activity"/>
    <property type="evidence" value="ECO:0007669"/>
    <property type="project" value="UniProtKB-KW"/>
</dbReference>
<feature type="region of interest" description="Disordered" evidence="2">
    <location>
        <begin position="187"/>
        <end position="218"/>
    </location>
</feature>
<dbReference type="Proteomes" id="UP001152795">
    <property type="component" value="Unassembled WGS sequence"/>
</dbReference>
<dbReference type="InterPro" id="IPR027417">
    <property type="entry name" value="P-loop_NTPase"/>
</dbReference>
<keyword evidence="1" id="KW-0227">DNA damage</keyword>
<evidence type="ECO:0000259" key="5">
    <source>
        <dbReference type="Pfam" id="PF20209"/>
    </source>
</evidence>
<dbReference type="InterPro" id="IPR025476">
    <property type="entry name" value="Helitron_helicase-like"/>
</dbReference>
<dbReference type="GO" id="GO:0006281">
    <property type="term" value="P:DNA repair"/>
    <property type="evidence" value="ECO:0007669"/>
    <property type="project" value="UniProtKB-KW"/>
</dbReference>
<keyword evidence="1" id="KW-0067">ATP-binding</keyword>
<keyword evidence="1 6" id="KW-0347">Helicase</keyword>
<dbReference type="Pfam" id="PF05970">
    <property type="entry name" value="PIF1"/>
    <property type="match status" value="1"/>
</dbReference>
<dbReference type="Pfam" id="PF20209">
    <property type="entry name" value="DUF6570"/>
    <property type="match status" value="1"/>
</dbReference>
<organism evidence="6 7">
    <name type="scientific">Paramuricea clavata</name>
    <name type="common">Red gorgonian</name>
    <name type="synonym">Violescent sea-whip</name>
    <dbReference type="NCBI Taxonomy" id="317549"/>
    <lineage>
        <taxon>Eukaryota</taxon>
        <taxon>Metazoa</taxon>
        <taxon>Cnidaria</taxon>
        <taxon>Anthozoa</taxon>
        <taxon>Octocorallia</taxon>
        <taxon>Malacalcyonacea</taxon>
        <taxon>Plexauridae</taxon>
        <taxon>Paramuricea</taxon>
    </lineage>
</organism>
<sequence>MLVIHYGKDLQGLVISDQEIGSPYYDIHTALLNSFLNNSYAILVLEGYMMAIMKQIDSFYLFDSHARDSSGMPDPNGTAVVIKFTNILELEYYVYCLSLELHTNIYEIVPVQINKLIPFKEKTKCENGREYQRIRRCSLEHEVDKQTRLRKAREYKKRKQSSETDQDRLMRLQKVCECKKRKQSEETESEKRIRLQEASETRQGKRSQKTNSKTQITYQKQNLSAELIRTYRKQKCANRVSQPQHEISQRDYLNMFDITQNGSIEEQSWAKENSMIPSSVPYELQNLTQIEEMLIARALPIMRIYIKPGGQRGYTGHCINLPQNVAELAISLPRYPKDLAVIIVKVKGRENTFRDVTVQKQKVHNALIWLVRNNPHYSDVTINEDVLHSLPENGVPPDLMTVETEDDIVSDDNCSPDVGPPTDNPSEDIVYNDSTEMSSFLPVGEQQQQELEAVRNQLSENEPMPWPSVENEPINEYQVSYLATMAFPTLFPDGKGDPTNQGLLRDVPLHERIKHLLKFGEIIDGKWVYRFANHPRFSYWAFNMIQRKRILQQSGIFLKQNPGEAHLTIDELREMAANNNANAFMSKVSRYVGNIAGTNAYWTRVREELKAIITSVGAPTLFFTFSSADMHWPELHALFKADTDNELGNSTSEVRRQNVINNPDVVDWFFTQRLESFVKHWLYDTLGAKWHWFRYEYQGRGSIHCHGTAKLNNDPGLCQLTQSALKGFLAQKFKDENDCSDTTELDQDIEAGQKAADTVCQYVDWLLSTVNPNAPEEDMWIRPETHPCQRRHSDIPEHEEQSDYVDLLNMVQRHTRCSTSYCPFDNCPKTKLEFEKIHTSGDNEHYRAKIVTKRNDSRLNNHQHLQLQGWRANCDIQVVIDHYACVEYLTKYAAKGEPRSPILKQAFNSIVQNVDSNTDPHRVIKKVVMKSLGERDYAAQETMHQLWSLKLHSSSFKVMPVSLNGSRRVRDTASIDEGESCTDYSLLDVYANREQYDSSQNKINMNFVQFGTAYKVVNNELTKLPENIIPRIFPTYSLIQKQLLRYKPWRTTQNNAWGDQEPTDEVLINCWHEFLQTPYGQSNVPDWFDKLQAVIQTQESEDEPSEEQETTREEWMILSDLNTPFDNSEQTPESTYDWHLDRANYSEQQIQEMPTWIKTNKDEYTIDEQYDVVDINSFSEIQKLAYDIVKSHFDDTSSEMEPLCLIINGVAGTGKSYLINAIRNLLQSKCAVAATTGKAAFNIRGVTVHSLLKLPIGSRGKKDLTGQSLCRLQESVNNIGYIIIDEYSMLGQVTFGWIDKRGKQATGSIDKVFGGKSLILTGDPGQLPPVADKPLYHAKPSNDVGEQGHQAYHMFDKVVKLTVNQRVQGMTSEQVQFRDLLLRLRKGDSTVDDWKLLLTRQPSNVTNLCDFEDSTRLFYSNEQVANYNHGQLTKLEHPIAHINARHSSALAKKISSDHMSG</sequence>
<dbReference type="EMBL" id="CACRXK020005876">
    <property type="protein sequence ID" value="CAB4007685.1"/>
    <property type="molecule type" value="Genomic_DNA"/>
</dbReference>
<dbReference type="PANTHER" id="PTHR47642">
    <property type="entry name" value="ATP-DEPENDENT DNA HELICASE"/>
    <property type="match status" value="1"/>
</dbReference>
<comment type="similarity">
    <text evidence="1">Belongs to the helicase family.</text>
</comment>
<dbReference type="InterPro" id="IPR010285">
    <property type="entry name" value="DNA_helicase_pif1-like_DEAD"/>
</dbReference>
<evidence type="ECO:0000313" key="6">
    <source>
        <dbReference type="EMBL" id="CAB4007685.1"/>
    </source>
</evidence>
<gene>
    <name evidence="6" type="ORF">PACLA_8A032223</name>
</gene>
<dbReference type="GO" id="GO:0000723">
    <property type="term" value="P:telomere maintenance"/>
    <property type="evidence" value="ECO:0007669"/>
    <property type="project" value="InterPro"/>
</dbReference>
<evidence type="ECO:0000313" key="7">
    <source>
        <dbReference type="Proteomes" id="UP001152795"/>
    </source>
</evidence>
<dbReference type="GO" id="GO:0006310">
    <property type="term" value="P:DNA recombination"/>
    <property type="evidence" value="ECO:0007669"/>
    <property type="project" value="UniProtKB-KW"/>
</dbReference>
<accession>A0A7D9IK46</accession>
<comment type="caution">
    <text evidence="6">The sequence shown here is derived from an EMBL/GenBank/DDBJ whole genome shotgun (WGS) entry which is preliminary data.</text>
</comment>